<dbReference type="GO" id="GO:0003697">
    <property type="term" value="F:single-stranded DNA binding"/>
    <property type="evidence" value="ECO:0007669"/>
    <property type="project" value="TreeGrafter"/>
</dbReference>
<dbReference type="PANTHER" id="PTHR10150">
    <property type="entry name" value="DNA REPAIR ENDONUCLEASE XPF"/>
    <property type="match status" value="1"/>
</dbReference>
<dbReference type="GO" id="GO:0000724">
    <property type="term" value="P:double-strand break repair via homologous recombination"/>
    <property type="evidence" value="ECO:0007669"/>
    <property type="project" value="TreeGrafter"/>
</dbReference>
<evidence type="ECO:0000256" key="7">
    <source>
        <dbReference type="ARBA" id="ARBA00023125"/>
    </source>
</evidence>
<comment type="subcellular location">
    <subcellularLocation>
        <location evidence="1">Nucleus</location>
    </subcellularLocation>
</comment>
<dbReference type="EMBL" id="BTGC01000008">
    <property type="protein sequence ID" value="GMM52457.1"/>
    <property type="molecule type" value="Genomic_DNA"/>
</dbReference>
<feature type="compositionally biased region" description="Basic and acidic residues" evidence="10">
    <location>
        <begin position="524"/>
        <end position="533"/>
    </location>
</feature>
<dbReference type="SMART" id="SM00891">
    <property type="entry name" value="ERCC4"/>
    <property type="match status" value="1"/>
</dbReference>
<dbReference type="AlphaFoldDB" id="A0AAV5RMH7"/>
<comment type="caution">
    <text evidence="12">The sequence shown here is derived from an EMBL/GenBank/DDBJ whole genome shotgun (WGS) entry which is preliminary data.</text>
</comment>
<dbReference type="GO" id="GO:0000736">
    <property type="term" value="P:double-strand break repair via single-strand annealing, removal of nonhomologous ends"/>
    <property type="evidence" value="ECO:0007669"/>
    <property type="project" value="TreeGrafter"/>
</dbReference>
<evidence type="ECO:0000256" key="1">
    <source>
        <dbReference type="ARBA" id="ARBA00004123"/>
    </source>
</evidence>
<keyword evidence="7" id="KW-0238">DNA-binding</keyword>
<evidence type="ECO:0000256" key="5">
    <source>
        <dbReference type="ARBA" id="ARBA00022763"/>
    </source>
</evidence>
<evidence type="ECO:0000256" key="9">
    <source>
        <dbReference type="ARBA" id="ARBA00023242"/>
    </source>
</evidence>
<evidence type="ECO:0000256" key="8">
    <source>
        <dbReference type="ARBA" id="ARBA00023204"/>
    </source>
</evidence>
<dbReference type="GO" id="GO:0000014">
    <property type="term" value="F:single-stranded DNA endodeoxyribonuclease activity"/>
    <property type="evidence" value="ECO:0007669"/>
    <property type="project" value="TreeGrafter"/>
</dbReference>
<dbReference type="FunFam" id="3.40.50.10130:FF:000002">
    <property type="entry name" value="DNA repair endonuclease XPF"/>
    <property type="match status" value="1"/>
</dbReference>
<dbReference type="InterPro" id="IPR006166">
    <property type="entry name" value="ERCC4_domain"/>
</dbReference>
<dbReference type="InterPro" id="IPR047520">
    <property type="entry name" value="XPF_nuclease"/>
</dbReference>
<evidence type="ECO:0000256" key="3">
    <source>
        <dbReference type="ARBA" id="ARBA00022722"/>
    </source>
</evidence>
<dbReference type="InterPro" id="IPR011335">
    <property type="entry name" value="Restrct_endonuc-II-like"/>
</dbReference>
<evidence type="ECO:0000256" key="4">
    <source>
        <dbReference type="ARBA" id="ARBA00022759"/>
    </source>
</evidence>
<dbReference type="GO" id="GO:0000712">
    <property type="term" value="P:resolution of meiotic recombination intermediates"/>
    <property type="evidence" value="ECO:0007669"/>
    <property type="project" value="TreeGrafter"/>
</dbReference>
<feature type="region of interest" description="Disordered" evidence="10">
    <location>
        <begin position="498"/>
        <end position="547"/>
    </location>
</feature>
<keyword evidence="4" id="KW-0255">Endonuclease</keyword>
<evidence type="ECO:0000256" key="2">
    <source>
        <dbReference type="ARBA" id="ARBA00010015"/>
    </source>
</evidence>
<accession>A0AAV5RMH7</accession>
<reference evidence="12 13" key="1">
    <citation type="journal article" date="2023" name="Elife">
        <title>Identification of key yeast species and microbe-microbe interactions impacting larval growth of Drosophila in the wild.</title>
        <authorList>
            <person name="Mure A."/>
            <person name="Sugiura Y."/>
            <person name="Maeda R."/>
            <person name="Honda K."/>
            <person name="Sakurai N."/>
            <person name="Takahashi Y."/>
            <person name="Watada M."/>
            <person name="Katoh T."/>
            <person name="Gotoh A."/>
            <person name="Gotoh Y."/>
            <person name="Taniguchi I."/>
            <person name="Nakamura K."/>
            <person name="Hayashi T."/>
            <person name="Katayama T."/>
            <person name="Uemura T."/>
            <person name="Hattori Y."/>
        </authorList>
    </citation>
    <scope>NUCLEOTIDE SEQUENCE [LARGE SCALE GENOMIC DNA]</scope>
    <source>
        <strain evidence="12 13">SB-73</strain>
    </source>
</reference>
<comment type="similarity">
    <text evidence="2">Belongs to the XPF family.</text>
</comment>
<evidence type="ECO:0000313" key="13">
    <source>
        <dbReference type="Proteomes" id="UP001362899"/>
    </source>
</evidence>
<dbReference type="GO" id="GO:0000110">
    <property type="term" value="C:nucleotide-excision repair factor 1 complex"/>
    <property type="evidence" value="ECO:0007669"/>
    <property type="project" value="TreeGrafter"/>
</dbReference>
<dbReference type="Pfam" id="PF02732">
    <property type="entry name" value="ERCC4"/>
    <property type="match status" value="1"/>
</dbReference>
<proteinExistence type="inferred from homology"/>
<keyword evidence="9" id="KW-0539">Nucleus</keyword>
<evidence type="ECO:0000259" key="11">
    <source>
        <dbReference type="SMART" id="SM00891"/>
    </source>
</evidence>
<dbReference type="Gene3D" id="1.10.150.20">
    <property type="entry name" value="5' to 3' exonuclease, C-terminal subdomain"/>
    <property type="match status" value="1"/>
</dbReference>
<dbReference type="GO" id="GO:0003684">
    <property type="term" value="F:damaged DNA binding"/>
    <property type="evidence" value="ECO:0007669"/>
    <property type="project" value="TreeGrafter"/>
</dbReference>
<feature type="domain" description="ERCC4" evidence="11">
    <location>
        <begin position="690"/>
        <end position="770"/>
    </location>
</feature>
<evidence type="ECO:0000313" key="12">
    <source>
        <dbReference type="EMBL" id="GMM52457.1"/>
    </source>
</evidence>
<keyword evidence="13" id="KW-1185">Reference proteome</keyword>
<evidence type="ECO:0000256" key="6">
    <source>
        <dbReference type="ARBA" id="ARBA00022801"/>
    </source>
</evidence>
<dbReference type="PANTHER" id="PTHR10150:SF0">
    <property type="entry name" value="DNA REPAIR ENDONUCLEASE XPF"/>
    <property type="match status" value="1"/>
</dbReference>
<keyword evidence="3" id="KW-0540">Nuclease</keyword>
<sequence length="908" mass="101639">MTMEESLFVDEPNSPVEEYIPINPEPSSEARASPELDDNYGKEQSEEQLDPIQLASIVKDLEPENDPMFQQSPRYMSEIVREMLQSDFLLVLGRGLGLSNILNLFVQQVQKHAPKALVLILGKTDSDDSEVFGNGMGSGDSENGGIVGFNTPASKRNRLYAQGGVYTVTAPIIVVDVLTGVLEPKHVSGLVVTRAEKVLEHSPAAFAIKLLKEGNPDAFFKALSDNPESMNSQITLPLRLRILNVKTVLLYPRFHIHVDESLPSVDVDEIIVEQPASVRRQQSLLSELISACLSDIKRRVPHLDVDFITPTFGGDQPQPMDNPDVLHSKTSADSFMAAPDLAYRIRNALSSAWHKLSAACKQSVSALSTLQQLERTLTHFDAVTFFLQLEMARQDTTQPWLDLPAADALLAESRNSARLNKKPAKYAHLRTLLDSIQSSMTADSQSGVLIMCSSLRTILGLQEYLSHPESDQANDGINEARDAAIKRAEEMRKKEAARKLEEAKNIGRPGRRRVRGAKSSTGTRAEDIARESLAEPVEDANTSNETSNLDLESELNSEFQTDLATQVILDPVEIAGTKIRATFATYASHRPIAEYDPYHIIMYDPDLTFTRECERYALNNKIEVHFMYYQQSVEELQYLTVMRREKDAFTKLIREKGIMPMVFDDAPADNDDFTIVGNKRSYQVSNIKPRVVVDIREFRSPLPQLVWQYKMDVIPMTLLVGDYILTPEIVVERKSISDLISSFRSGRLYTQCKSMLQHYKIAVVLIEFDSMAHFSMEPFKDIRMRKGTRIQREVQENIAALVLRFPKLKLIWSASPLHTAQIFKGLKEMEPEPDPIECLKAGQTVMLDSVAVSMLEALPGLTPSNSFLITKYASNFVELCSLSEEVIVSALGAENGGKLWRFLAKVAN</sequence>
<name>A0AAV5RMH7_STABA</name>
<dbReference type="Proteomes" id="UP001362899">
    <property type="component" value="Unassembled WGS sequence"/>
</dbReference>
<dbReference type="CDD" id="cd20078">
    <property type="entry name" value="XPF_nuclease_XPF_euk"/>
    <property type="match status" value="1"/>
</dbReference>
<feature type="region of interest" description="Disordered" evidence="10">
    <location>
        <begin position="1"/>
        <end position="47"/>
    </location>
</feature>
<dbReference type="GO" id="GO:1901255">
    <property type="term" value="P:nucleotide-excision repair involved in interstrand cross-link repair"/>
    <property type="evidence" value="ECO:0007669"/>
    <property type="project" value="TreeGrafter"/>
</dbReference>
<keyword evidence="8" id="KW-0234">DNA repair</keyword>
<keyword evidence="5" id="KW-0227">DNA damage</keyword>
<protein>
    <submittedName>
        <fullName evidence="12">SsDNA endodeoxyribonuclease</fullName>
    </submittedName>
</protein>
<dbReference type="Gene3D" id="3.40.50.10130">
    <property type="match status" value="1"/>
</dbReference>
<dbReference type="SUPFAM" id="SSF52980">
    <property type="entry name" value="Restriction endonuclease-like"/>
    <property type="match status" value="1"/>
</dbReference>
<organism evidence="12 13">
    <name type="scientific">Starmerella bacillaris</name>
    <name type="common">Yeast</name>
    <name type="synonym">Candida zemplinina</name>
    <dbReference type="NCBI Taxonomy" id="1247836"/>
    <lineage>
        <taxon>Eukaryota</taxon>
        <taxon>Fungi</taxon>
        <taxon>Dikarya</taxon>
        <taxon>Ascomycota</taxon>
        <taxon>Saccharomycotina</taxon>
        <taxon>Dipodascomycetes</taxon>
        <taxon>Dipodascales</taxon>
        <taxon>Trichomonascaceae</taxon>
        <taxon>Starmerella</taxon>
    </lineage>
</organism>
<gene>
    <name evidence="12" type="ORF">DASB73_034200</name>
</gene>
<evidence type="ECO:0000256" key="10">
    <source>
        <dbReference type="SAM" id="MobiDB-lite"/>
    </source>
</evidence>
<keyword evidence="6" id="KW-0378">Hydrolase</keyword>